<protein>
    <submittedName>
        <fullName evidence="1">Uncharacterized protein</fullName>
    </submittedName>
</protein>
<sequence length="62" mass="7633">MKSLNILTKLEAEDKEKIIYFAKLLLKQKKYQKLRKEIEERKKEVERGEVFTHEEIWKKLNV</sequence>
<organism evidence="1">
    <name type="scientific">Desulfofervidus auxilii</name>
    <dbReference type="NCBI Taxonomy" id="1621989"/>
    <lineage>
        <taxon>Bacteria</taxon>
        <taxon>Pseudomonadati</taxon>
        <taxon>Thermodesulfobacteriota</taxon>
        <taxon>Candidatus Desulfofervidia</taxon>
        <taxon>Candidatus Desulfofervidales</taxon>
        <taxon>Candidatus Desulfofervidaceae</taxon>
        <taxon>Candidatus Desulfofervidus</taxon>
    </lineage>
</organism>
<dbReference type="Proteomes" id="UP000886289">
    <property type="component" value="Unassembled WGS sequence"/>
</dbReference>
<dbReference type="EMBL" id="DRBS01000394">
    <property type="protein sequence ID" value="HDD45307.1"/>
    <property type="molecule type" value="Genomic_DNA"/>
</dbReference>
<evidence type="ECO:0000313" key="1">
    <source>
        <dbReference type="EMBL" id="HDD45307.1"/>
    </source>
</evidence>
<dbReference type="AlphaFoldDB" id="A0A7C0Y3V8"/>
<accession>A0A7C0Y3V8</accession>
<proteinExistence type="predicted"/>
<comment type="caution">
    <text evidence="1">The sequence shown here is derived from an EMBL/GenBank/DDBJ whole genome shotgun (WGS) entry which is preliminary data.</text>
</comment>
<gene>
    <name evidence="1" type="ORF">ENG63_10695</name>
</gene>
<reference evidence="1" key="1">
    <citation type="journal article" date="2020" name="mSystems">
        <title>Genome- and Community-Level Interaction Insights into Carbon Utilization and Element Cycling Functions of Hydrothermarchaeota in Hydrothermal Sediment.</title>
        <authorList>
            <person name="Zhou Z."/>
            <person name="Liu Y."/>
            <person name="Xu W."/>
            <person name="Pan J."/>
            <person name="Luo Z.H."/>
            <person name="Li M."/>
        </authorList>
    </citation>
    <scope>NUCLEOTIDE SEQUENCE [LARGE SCALE GENOMIC DNA]</scope>
    <source>
        <strain evidence="1">HyVt-233</strain>
    </source>
</reference>
<name>A0A7C0Y3V8_DESA2</name>